<dbReference type="SUPFAM" id="SSF49464">
    <property type="entry name" value="Carboxypeptidase regulatory domain-like"/>
    <property type="match status" value="1"/>
</dbReference>
<dbReference type="PROSITE" id="PS51257">
    <property type="entry name" value="PROKAR_LIPOPROTEIN"/>
    <property type="match status" value="1"/>
</dbReference>
<comment type="caution">
    <text evidence="1">The sequence shown here is derived from an EMBL/GenBank/DDBJ whole genome shotgun (WGS) entry which is preliminary data.</text>
</comment>
<evidence type="ECO:0000313" key="2">
    <source>
        <dbReference type="Proteomes" id="UP001172083"/>
    </source>
</evidence>
<name>A0ABT8LAG0_9BACT</name>
<dbReference type="InterPro" id="IPR008969">
    <property type="entry name" value="CarboxyPept-like_regulatory"/>
</dbReference>
<reference evidence="1" key="1">
    <citation type="submission" date="2023-06" db="EMBL/GenBank/DDBJ databases">
        <title>Genomic of Agaribacillus aureum.</title>
        <authorList>
            <person name="Wang G."/>
        </authorList>
    </citation>
    <scope>NUCLEOTIDE SEQUENCE</scope>
    <source>
        <strain evidence="1">BMA12</strain>
    </source>
</reference>
<dbReference type="RefSeq" id="WP_346758721.1">
    <property type="nucleotide sequence ID" value="NZ_JAUJEB010000003.1"/>
</dbReference>
<accession>A0ABT8LAG0</accession>
<sequence length="430" mass="49669">MMRAFSLISVLLLAAFSCFSQEHFTIYGVILDEDSGEPLPYATIKIKDKPIGTVANGLGEFGFHIPEKYVNDTLIISMLGYESFQGLIHLLPSKIKIRLIQKPIVLKEVTVLEKNLDAEQILKKALANIHVNYPIKPHMMEAFFRQAQTTDAQYVAILEAAVKIHDPGYTARKKEEVAIAGIRKSHYLNTKKYLSLTDTAYIKKNNTLVISLRHNAIRQVASGSFRNIYHGKHSYELDTTLYYDGRPTFIISATPKVNRGYLKKGQDENRVNKILIDAKTYAIVKVIFEYSPRGDYAPSHFRNVTHTNDSIASIVAGHTHVYEFSNYNGRYYLKYVRWSDWVRDYNLRSRKVVHINEYRHELLINKISTDPNQFSEMHDVMAPASSLYRQGKHYQEVFWEKYNVIYESAQEKQLINNLLQGISNQKEQYR</sequence>
<dbReference type="Pfam" id="PF13715">
    <property type="entry name" value="CarbopepD_reg_2"/>
    <property type="match status" value="1"/>
</dbReference>
<dbReference type="EMBL" id="JAUJEB010000003">
    <property type="protein sequence ID" value="MDN5213381.1"/>
    <property type="molecule type" value="Genomic_DNA"/>
</dbReference>
<proteinExistence type="predicted"/>
<protein>
    <submittedName>
        <fullName evidence="1">Carboxypeptidase-like regulatory domain-containing protein</fullName>
    </submittedName>
</protein>
<organism evidence="1 2">
    <name type="scientific">Agaribacillus aureus</name>
    <dbReference type="NCBI Taxonomy" id="3051825"/>
    <lineage>
        <taxon>Bacteria</taxon>
        <taxon>Pseudomonadati</taxon>
        <taxon>Bacteroidota</taxon>
        <taxon>Cytophagia</taxon>
        <taxon>Cytophagales</taxon>
        <taxon>Splendidivirgaceae</taxon>
        <taxon>Agaribacillus</taxon>
    </lineage>
</organism>
<keyword evidence="2" id="KW-1185">Reference proteome</keyword>
<dbReference type="Proteomes" id="UP001172083">
    <property type="component" value="Unassembled WGS sequence"/>
</dbReference>
<gene>
    <name evidence="1" type="ORF">QQ020_15025</name>
</gene>
<evidence type="ECO:0000313" key="1">
    <source>
        <dbReference type="EMBL" id="MDN5213381.1"/>
    </source>
</evidence>